<evidence type="ECO:0000313" key="2">
    <source>
        <dbReference type="Proteomes" id="UP000298551"/>
    </source>
</evidence>
<dbReference type="OrthoDB" id="7596734at2"/>
<dbReference type="EMBL" id="CP039371">
    <property type="protein sequence ID" value="QCI13855.1"/>
    <property type="molecule type" value="Genomic_DNA"/>
</dbReference>
<dbReference type="AlphaFoldDB" id="A0A4D6XM01"/>
<accession>A0A4D6XM01</accession>
<dbReference type="InterPro" id="IPR024291">
    <property type="entry name" value="DUF3829"/>
</dbReference>
<name>A0A4D6XM01_PSEPU</name>
<dbReference type="Proteomes" id="UP000298551">
    <property type="component" value="Chromosome"/>
</dbReference>
<protein>
    <submittedName>
        <fullName evidence="1">DUF3829 domain-containing protein</fullName>
    </submittedName>
</protein>
<sequence>MNAVQAKNVWVGMLVAMGILLGGCDNGEAPRNASVTQGQGEQEAPSAEQIEIEKYNFYVDAANRGGNFGAILEKRRSEYAKDLKSDKPLSDYYLFSAYDISGLRDNLTQALALSSPMPELDEPAKAMLVALEKLAPIHADLANYADSKGYLADGGKKAKEMEPALDAAIEAVAVEQDKFYEGLGKRDEINTQQAFDNAEKDSLDYYRAGIVLYAKQSVRLSKDFYQSAGKEETAKPFEESLNKTAQMIEGWDKQAKAENPPLKCTVLLSDLNRFVGKGRESIANARKGGYKYDEQRQMMWKNNNPIKMDADWFARFYDSVINGMNATRCS</sequence>
<dbReference type="PROSITE" id="PS51257">
    <property type="entry name" value="PROKAR_LIPOPROTEIN"/>
    <property type="match status" value="1"/>
</dbReference>
<gene>
    <name evidence="1" type="ORF">E6B08_22010</name>
</gene>
<reference evidence="2" key="1">
    <citation type="submission" date="2019-04" db="EMBL/GenBank/DDBJ databases">
        <title>Genome sequence of Pseudomonas putida 1290, an auxin catabolizing strain.</title>
        <authorList>
            <person name="Laird T.S."/>
            <person name="Leveau J.H.J."/>
        </authorList>
    </citation>
    <scope>NUCLEOTIDE SEQUENCE [LARGE SCALE GENOMIC DNA]</scope>
    <source>
        <strain evidence="2">1290</strain>
    </source>
</reference>
<proteinExistence type="predicted"/>
<evidence type="ECO:0000313" key="1">
    <source>
        <dbReference type="EMBL" id="QCI13855.1"/>
    </source>
</evidence>
<dbReference type="Pfam" id="PF12889">
    <property type="entry name" value="DUF3829"/>
    <property type="match status" value="1"/>
</dbReference>
<organism evidence="1 2">
    <name type="scientific">Pseudomonas putida</name>
    <name type="common">Arthrobacter siderocapsulatus</name>
    <dbReference type="NCBI Taxonomy" id="303"/>
    <lineage>
        <taxon>Bacteria</taxon>
        <taxon>Pseudomonadati</taxon>
        <taxon>Pseudomonadota</taxon>
        <taxon>Gammaproteobacteria</taxon>
        <taxon>Pseudomonadales</taxon>
        <taxon>Pseudomonadaceae</taxon>
        <taxon>Pseudomonas</taxon>
    </lineage>
</organism>